<name>A0ABP8RXQ7_9PSEU</name>
<evidence type="ECO:0000313" key="2">
    <source>
        <dbReference type="EMBL" id="GAA4553074.1"/>
    </source>
</evidence>
<gene>
    <name evidence="2" type="ORF">GCM10023175_48140</name>
</gene>
<organism evidence="2 3">
    <name type="scientific">Pseudonocardia xishanensis</name>
    <dbReference type="NCBI Taxonomy" id="630995"/>
    <lineage>
        <taxon>Bacteria</taxon>
        <taxon>Bacillati</taxon>
        <taxon>Actinomycetota</taxon>
        <taxon>Actinomycetes</taxon>
        <taxon>Pseudonocardiales</taxon>
        <taxon>Pseudonocardiaceae</taxon>
        <taxon>Pseudonocardia</taxon>
    </lineage>
</organism>
<feature type="compositionally biased region" description="Basic and acidic residues" evidence="1">
    <location>
        <begin position="40"/>
        <end position="50"/>
    </location>
</feature>
<sequence>MLAANDRAASALLNTLRRNGIDVAAGAGALGVGAVSAAAARRDDPAREQAETVPTPEPAVRGSTGPPLGHNGSG</sequence>
<feature type="region of interest" description="Disordered" evidence="1">
    <location>
        <begin position="37"/>
        <end position="74"/>
    </location>
</feature>
<evidence type="ECO:0000313" key="3">
    <source>
        <dbReference type="Proteomes" id="UP001501598"/>
    </source>
</evidence>
<dbReference type="EMBL" id="BAABGT010000075">
    <property type="protein sequence ID" value="GAA4553074.1"/>
    <property type="molecule type" value="Genomic_DNA"/>
</dbReference>
<proteinExistence type="predicted"/>
<keyword evidence="3" id="KW-1185">Reference proteome</keyword>
<comment type="caution">
    <text evidence="2">The sequence shown here is derived from an EMBL/GenBank/DDBJ whole genome shotgun (WGS) entry which is preliminary data.</text>
</comment>
<reference evidence="3" key="1">
    <citation type="journal article" date="2019" name="Int. J. Syst. Evol. Microbiol.">
        <title>The Global Catalogue of Microorganisms (GCM) 10K type strain sequencing project: providing services to taxonomists for standard genome sequencing and annotation.</title>
        <authorList>
            <consortium name="The Broad Institute Genomics Platform"/>
            <consortium name="The Broad Institute Genome Sequencing Center for Infectious Disease"/>
            <person name="Wu L."/>
            <person name="Ma J."/>
        </authorList>
    </citation>
    <scope>NUCLEOTIDE SEQUENCE [LARGE SCALE GENOMIC DNA]</scope>
    <source>
        <strain evidence="3">JCM 17906</strain>
    </source>
</reference>
<dbReference type="Proteomes" id="UP001501598">
    <property type="component" value="Unassembled WGS sequence"/>
</dbReference>
<accession>A0ABP8RXQ7</accession>
<evidence type="ECO:0000256" key="1">
    <source>
        <dbReference type="SAM" id="MobiDB-lite"/>
    </source>
</evidence>
<protein>
    <submittedName>
        <fullName evidence="2">Uncharacterized protein</fullName>
    </submittedName>
</protein>
<dbReference type="RefSeq" id="WP_345422824.1">
    <property type="nucleotide sequence ID" value="NZ_BAABGT010000075.1"/>
</dbReference>